<dbReference type="PRINTS" id="PR00404">
    <property type="entry name" value="MADSDOMAIN"/>
</dbReference>
<evidence type="ECO:0000313" key="8">
    <source>
        <dbReference type="Proteomes" id="UP000032304"/>
    </source>
</evidence>
<dbReference type="GO" id="GO:0005634">
    <property type="term" value="C:nucleus"/>
    <property type="evidence" value="ECO:0007669"/>
    <property type="project" value="UniProtKB-SubCell"/>
</dbReference>
<proteinExistence type="predicted"/>
<dbReference type="PANTHER" id="PTHR11945:SF725">
    <property type="entry name" value="AGAMOUS-LIKE 58-RELATED"/>
    <property type="match status" value="1"/>
</dbReference>
<sequence length="117" mass="13803">MNSIQDELHSEPPESLLGQENWGRRKIEIKIIENKDDRLISFSKRCTRIYKKTFELFTLFGSEILFIILSPTGKSYSFGHHFFEIVTKRILNTNQPLNETTHAPFEAYHKLRIHLLV</sequence>
<dbReference type="PANTHER" id="PTHR11945">
    <property type="entry name" value="MADS BOX PROTEIN"/>
    <property type="match status" value="1"/>
</dbReference>
<evidence type="ECO:0000256" key="3">
    <source>
        <dbReference type="ARBA" id="ARBA00023125"/>
    </source>
</evidence>
<dbReference type="eggNOG" id="KOG0014">
    <property type="taxonomic scope" value="Eukaryota"/>
</dbReference>
<dbReference type="GO" id="GO:0000978">
    <property type="term" value="F:RNA polymerase II cis-regulatory region sequence-specific DNA binding"/>
    <property type="evidence" value="ECO:0007669"/>
    <property type="project" value="TreeGrafter"/>
</dbReference>
<dbReference type="Proteomes" id="UP000032304">
    <property type="component" value="Chromosome 11"/>
</dbReference>
<evidence type="ECO:0000256" key="4">
    <source>
        <dbReference type="ARBA" id="ARBA00023163"/>
    </source>
</evidence>
<dbReference type="PROSITE" id="PS50066">
    <property type="entry name" value="MADS_BOX_2"/>
    <property type="match status" value="1"/>
</dbReference>
<name>A0A0D2UJN8_GOSRA</name>
<dbReference type="Gene3D" id="3.40.1810.10">
    <property type="entry name" value="Transcription factor, MADS-box"/>
    <property type="match status" value="1"/>
</dbReference>
<keyword evidence="8" id="KW-1185">Reference proteome</keyword>
<evidence type="ECO:0000259" key="6">
    <source>
        <dbReference type="PROSITE" id="PS50066"/>
    </source>
</evidence>
<accession>A0A0D2UJN8</accession>
<keyword evidence="2" id="KW-0805">Transcription regulation</keyword>
<dbReference type="GO" id="GO:0046983">
    <property type="term" value="F:protein dimerization activity"/>
    <property type="evidence" value="ECO:0007669"/>
    <property type="project" value="InterPro"/>
</dbReference>
<dbReference type="SMART" id="SM00432">
    <property type="entry name" value="MADS"/>
    <property type="match status" value="1"/>
</dbReference>
<keyword evidence="5" id="KW-0539">Nucleus</keyword>
<organism evidence="7 8">
    <name type="scientific">Gossypium raimondii</name>
    <name type="common">Peruvian cotton</name>
    <name type="synonym">Gossypium klotzschianum subsp. raimondii</name>
    <dbReference type="NCBI Taxonomy" id="29730"/>
    <lineage>
        <taxon>Eukaryota</taxon>
        <taxon>Viridiplantae</taxon>
        <taxon>Streptophyta</taxon>
        <taxon>Embryophyta</taxon>
        <taxon>Tracheophyta</taxon>
        <taxon>Spermatophyta</taxon>
        <taxon>Magnoliopsida</taxon>
        <taxon>eudicotyledons</taxon>
        <taxon>Gunneridae</taxon>
        <taxon>Pentapetalae</taxon>
        <taxon>rosids</taxon>
        <taxon>malvids</taxon>
        <taxon>Malvales</taxon>
        <taxon>Malvaceae</taxon>
        <taxon>Malvoideae</taxon>
        <taxon>Gossypium</taxon>
    </lineage>
</organism>
<keyword evidence="3" id="KW-0238">DNA-binding</keyword>
<dbReference type="AlphaFoldDB" id="A0A0D2UJN8"/>
<evidence type="ECO:0000256" key="2">
    <source>
        <dbReference type="ARBA" id="ARBA00023015"/>
    </source>
</evidence>
<evidence type="ECO:0000256" key="1">
    <source>
        <dbReference type="ARBA" id="ARBA00004123"/>
    </source>
</evidence>
<dbReference type="InterPro" id="IPR002100">
    <property type="entry name" value="TF_MADSbox"/>
</dbReference>
<evidence type="ECO:0000313" key="7">
    <source>
        <dbReference type="EMBL" id="KJB68899.1"/>
    </source>
</evidence>
<dbReference type="GO" id="GO:0000981">
    <property type="term" value="F:DNA-binding transcription factor activity, RNA polymerase II-specific"/>
    <property type="evidence" value="ECO:0007669"/>
    <property type="project" value="TreeGrafter"/>
</dbReference>
<dbReference type="OMA" id="HAPFEAY"/>
<dbReference type="Pfam" id="PF00319">
    <property type="entry name" value="SRF-TF"/>
    <property type="match status" value="1"/>
</dbReference>
<evidence type="ECO:0000256" key="5">
    <source>
        <dbReference type="ARBA" id="ARBA00023242"/>
    </source>
</evidence>
<dbReference type="EMBL" id="CM001750">
    <property type="protein sequence ID" value="KJB68899.1"/>
    <property type="molecule type" value="Genomic_DNA"/>
</dbReference>
<dbReference type="SUPFAM" id="SSF55455">
    <property type="entry name" value="SRF-like"/>
    <property type="match status" value="1"/>
</dbReference>
<protein>
    <recommendedName>
        <fullName evidence="6">MADS-box domain-containing protein</fullName>
    </recommendedName>
</protein>
<comment type="subcellular location">
    <subcellularLocation>
        <location evidence="1">Nucleus</location>
    </subcellularLocation>
</comment>
<reference evidence="7 8" key="1">
    <citation type="journal article" date="2012" name="Nature">
        <title>Repeated polyploidization of Gossypium genomes and the evolution of spinnable cotton fibres.</title>
        <authorList>
            <person name="Paterson A.H."/>
            <person name="Wendel J.F."/>
            <person name="Gundlach H."/>
            <person name="Guo H."/>
            <person name="Jenkins J."/>
            <person name="Jin D."/>
            <person name="Llewellyn D."/>
            <person name="Showmaker K.C."/>
            <person name="Shu S."/>
            <person name="Udall J."/>
            <person name="Yoo M.J."/>
            <person name="Byers R."/>
            <person name="Chen W."/>
            <person name="Doron-Faigenboim A."/>
            <person name="Duke M.V."/>
            <person name="Gong L."/>
            <person name="Grimwood J."/>
            <person name="Grover C."/>
            <person name="Grupp K."/>
            <person name="Hu G."/>
            <person name="Lee T.H."/>
            <person name="Li J."/>
            <person name="Lin L."/>
            <person name="Liu T."/>
            <person name="Marler B.S."/>
            <person name="Page J.T."/>
            <person name="Roberts A.W."/>
            <person name="Romanel E."/>
            <person name="Sanders W.S."/>
            <person name="Szadkowski E."/>
            <person name="Tan X."/>
            <person name="Tang H."/>
            <person name="Xu C."/>
            <person name="Wang J."/>
            <person name="Wang Z."/>
            <person name="Zhang D."/>
            <person name="Zhang L."/>
            <person name="Ashrafi H."/>
            <person name="Bedon F."/>
            <person name="Bowers J.E."/>
            <person name="Brubaker C.L."/>
            <person name="Chee P.W."/>
            <person name="Das S."/>
            <person name="Gingle A.R."/>
            <person name="Haigler C.H."/>
            <person name="Harker D."/>
            <person name="Hoffmann L.V."/>
            <person name="Hovav R."/>
            <person name="Jones D.C."/>
            <person name="Lemke C."/>
            <person name="Mansoor S."/>
            <person name="ur Rahman M."/>
            <person name="Rainville L.N."/>
            <person name="Rambani A."/>
            <person name="Reddy U.K."/>
            <person name="Rong J.K."/>
            <person name="Saranga Y."/>
            <person name="Scheffler B.E."/>
            <person name="Scheffler J.A."/>
            <person name="Stelly D.M."/>
            <person name="Triplett B.A."/>
            <person name="Van Deynze A."/>
            <person name="Vaslin M.F."/>
            <person name="Waghmare V.N."/>
            <person name="Walford S.A."/>
            <person name="Wright R.J."/>
            <person name="Zaki E.A."/>
            <person name="Zhang T."/>
            <person name="Dennis E.S."/>
            <person name="Mayer K.F."/>
            <person name="Peterson D.G."/>
            <person name="Rokhsar D.S."/>
            <person name="Wang X."/>
            <person name="Schmutz J."/>
        </authorList>
    </citation>
    <scope>NUCLEOTIDE SEQUENCE [LARGE SCALE GENOMIC DNA]</scope>
</reference>
<feature type="domain" description="MADS-box" evidence="6">
    <location>
        <begin position="22"/>
        <end position="78"/>
    </location>
</feature>
<keyword evidence="4" id="KW-0804">Transcription</keyword>
<gene>
    <name evidence="7" type="ORF">B456_011G158700</name>
</gene>
<dbReference type="InterPro" id="IPR036879">
    <property type="entry name" value="TF_MADSbox_sf"/>
</dbReference>
<dbReference type="Gramene" id="KJB68899">
    <property type="protein sequence ID" value="KJB68899"/>
    <property type="gene ID" value="B456_011G158700"/>
</dbReference>